<protein>
    <submittedName>
        <fullName evidence="4">Uncharacterized protein</fullName>
    </submittedName>
</protein>
<reference evidence="4" key="1">
    <citation type="submission" date="2018-05" db="EMBL/GenBank/DDBJ databases">
        <authorList>
            <person name="Lanie J.A."/>
            <person name="Ng W.-L."/>
            <person name="Kazmierczak K.M."/>
            <person name="Andrzejewski T.M."/>
            <person name="Davidsen T.M."/>
            <person name="Wayne K.J."/>
            <person name="Tettelin H."/>
            <person name="Glass J.I."/>
            <person name="Rusch D."/>
            <person name="Podicherti R."/>
            <person name="Tsui H.-C.T."/>
            <person name="Winkler M.E."/>
        </authorList>
    </citation>
    <scope>NUCLEOTIDE SEQUENCE</scope>
</reference>
<name>A0A382A9Z0_9ZZZZ</name>
<dbReference type="Pfam" id="PF16868">
    <property type="entry name" value="NMT1_3"/>
    <property type="match status" value="1"/>
</dbReference>
<dbReference type="Gene3D" id="3.40.190.10">
    <property type="entry name" value="Periplasmic binding protein-like II"/>
    <property type="match status" value="2"/>
</dbReference>
<proteinExistence type="inferred from homology"/>
<evidence type="ECO:0000256" key="3">
    <source>
        <dbReference type="ARBA" id="ARBA00022729"/>
    </source>
</evidence>
<dbReference type="AlphaFoldDB" id="A0A382A9Z0"/>
<feature type="non-terminal residue" evidence="4">
    <location>
        <position position="276"/>
    </location>
</feature>
<comment type="subcellular location">
    <subcellularLocation>
        <location evidence="1">Periplasm</location>
    </subcellularLocation>
</comment>
<keyword evidence="3" id="KW-0732">Signal</keyword>
<dbReference type="EMBL" id="UINC01024536">
    <property type="protein sequence ID" value="SVA98346.1"/>
    <property type="molecule type" value="Genomic_DNA"/>
</dbReference>
<dbReference type="GO" id="GO:0042918">
    <property type="term" value="P:alkanesulfonate transmembrane transport"/>
    <property type="evidence" value="ECO:0007669"/>
    <property type="project" value="TreeGrafter"/>
</dbReference>
<dbReference type="SUPFAM" id="SSF53850">
    <property type="entry name" value="Periplasmic binding protein-like II"/>
    <property type="match status" value="1"/>
</dbReference>
<evidence type="ECO:0000256" key="2">
    <source>
        <dbReference type="ARBA" id="ARBA00010742"/>
    </source>
</evidence>
<evidence type="ECO:0000313" key="4">
    <source>
        <dbReference type="EMBL" id="SVA98346.1"/>
    </source>
</evidence>
<dbReference type="PANTHER" id="PTHR30024">
    <property type="entry name" value="ALIPHATIC SULFONATES-BINDING PROTEIN-RELATED"/>
    <property type="match status" value="1"/>
</dbReference>
<evidence type="ECO:0000256" key="1">
    <source>
        <dbReference type="ARBA" id="ARBA00004418"/>
    </source>
</evidence>
<sequence length="276" mass="29528">MLSNVFCTALVFTLVACFGSGLRGEGLPRTFGWTAYGTTSAGYAVSVAIGNALADDGYRLRVIPAKNDISRLTPLRAERVQFAATGIGSFLAQEGASDFGTRRWGPQKLRLIMMSWSNTNTVVAVATKDTGVNTVQDLAGKRVVWVIGAPALNMNMEGVLAFGDLDWSDVVRVEVGGQKAAMQGLIDGTIDAAIASTNTSALYQLAGSPRGLYFIPKPHDDVAGWRRMNLKAPWIKPTIGTVGVDLSAENPLEGGGYGYPILITYAIRDEQMVYDL</sequence>
<organism evidence="4">
    <name type="scientific">marine metagenome</name>
    <dbReference type="NCBI Taxonomy" id="408172"/>
    <lineage>
        <taxon>unclassified sequences</taxon>
        <taxon>metagenomes</taxon>
        <taxon>ecological metagenomes</taxon>
    </lineage>
</organism>
<accession>A0A382A9Z0</accession>
<gene>
    <name evidence="4" type="ORF">METZ01_LOCUS151200</name>
</gene>
<comment type="similarity">
    <text evidence="2">Belongs to the bacterial solute-binding protein SsuA/TauA family.</text>
</comment>
<dbReference type="InterPro" id="IPR011852">
    <property type="entry name" value="TRAP_TAXI"/>
</dbReference>
<dbReference type="PANTHER" id="PTHR30024:SF47">
    <property type="entry name" value="TAURINE-BINDING PERIPLASMIC PROTEIN"/>
    <property type="match status" value="1"/>
</dbReference>
<dbReference type="GO" id="GO:0042597">
    <property type="term" value="C:periplasmic space"/>
    <property type="evidence" value="ECO:0007669"/>
    <property type="project" value="UniProtKB-SubCell"/>
</dbReference>
<dbReference type="NCBIfam" id="TIGR02122">
    <property type="entry name" value="TRAP_TAXI"/>
    <property type="match status" value="1"/>
</dbReference>